<accession>T1EVL7</accession>
<reference evidence="3" key="1">
    <citation type="submission" date="2012-12" db="EMBL/GenBank/DDBJ databases">
        <authorList>
            <person name="Hellsten U."/>
            <person name="Grimwood J."/>
            <person name="Chapman J.A."/>
            <person name="Shapiro H."/>
            <person name="Aerts A."/>
            <person name="Otillar R.P."/>
            <person name="Terry A.Y."/>
            <person name="Boore J.L."/>
            <person name="Simakov O."/>
            <person name="Marletaz F."/>
            <person name="Cho S.-J."/>
            <person name="Edsinger-Gonzales E."/>
            <person name="Havlak P."/>
            <person name="Kuo D.-H."/>
            <person name="Larsson T."/>
            <person name="Lv J."/>
            <person name="Arendt D."/>
            <person name="Savage R."/>
            <person name="Osoegawa K."/>
            <person name="de Jong P."/>
            <person name="Lindberg D.R."/>
            <person name="Seaver E.C."/>
            <person name="Weisblat D.A."/>
            <person name="Putnam N.H."/>
            <person name="Grigoriev I.V."/>
            <person name="Rokhsar D.S."/>
        </authorList>
    </citation>
    <scope>NUCLEOTIDE SEQUENCE</scope>
</reference>
<evidence type="ECO:0000313" key="2">
    <source>
        <dbReference type="EnsemblMetazoa" id="HelroP164586"/>
    </source>
</evidence>
<sequence length="170" mass="19903">MQSLEKLKEWTKVTTNIRNSISGIYHCTDTSGRYDKSILVLDRLDRVATIPTQKPFQHRIHIGKREHPCVFVIARNKKCQWIKLTHIDYDNLLKNEFQLDESKFVADQPIGNVLEDMFYLYVRVSFGLGKALISVDYIEEIKVINKIVEPVINDRHEYEFDIGREMDGSD</sequence>
<evidence type="ECO:0000313" key="1">
    <source>
        <dbReference type="EMBL" id="ESN94700.1"/>
    </source>
</evidence>
<dbReference type="InParanoid" id="T1EVL7"/>
<dbReference type="EMBL" id="KB097571">
    <property type="protein sequence ID" value="ESN94700.1"/>
    <property type="molecule type" value="Genomic_DNA"/>
</dbReference>
<dbReference type="CTD" id="20200617"/>
<name>T1EVL7_HELRO</name>
<gene>
    <name evidence="2" type="primary">20200617</name>
    <name evidence="1" type="ORF">HELRODRAFT_164586</name>
</gene>
<dbReference type="AlphaFoldDB" id="T1EVL7"/>
<organism evidence="2 3">
    <name type="scientific">Helobdella robusta</name>
    <name type="common">Californian leech</name>
    <dbReference type="NCBI Taxonomy" id="6412"/>
    <lineage>
        <taxon>Eukaryota</taxon>
        <taxon>Metazoa</taxon>
        <taxon>Spiralia</taxon>
        <taxon>Lophotrochozoa</taxon>
        <taxon>Annelida</taxon>
        <taxon>Clitellata</taxon>
        <taxon>Hirudinea</taxon>
        <taxon>Rhynchobdellida</taxon>
        <taxon>Glossiphoniidae</taxon>
        <taxon>Helobdella</taxon>
    </lineage>
</organism>
<keyword evidence="3" id="KW-1185">Reference proteome</keyword>
<dbReference type="EnsemblMetazoa" id="HelroT164586">
    <property type="protein sequence ID" value="HelroP164586"/>
    <property type="gene ID" value="HelroG164586"/>
</dbReference>
<dbReference type="GeneID" id="20200617"/>
<dbReference type="Proteomes" id="UP000015101">
    <property type="component" value="Unassembled WGS sequence"/>
</dbReference>
<evidence type="ECO:0000313" key="3">
    <source>
        <dbReference type="Proteomes" id="UP000015101"/>
    </source>
</evidence>
<dbReference type="HOGENOM" id="CLU_1572351_0_0_1"/>
<dbReference type="EMBL" id="AMQM01001717">
    <property type="status" value="NOT_ANNOTATED_CDS"/>
    <property type="molecule type" value="Genomic_DNA"/>
</dbReference>
<protein>
    <submittedName>
        <fullName evidence="1 2">Uncharacterized protein</fullName>
    </submittedName>
</protein>
<proteinExistence type="predicted"/>
<reference evidence="1 3" key="2">
    <citation type="journal article" date="2013" name="Nature">
        <title>Insights into bilaterian evolution from three spiralian genomes.</title>
        <authorList>
            <person name="Simakov O."/>
            <person name="Marletaz F."/>
            <person name="Cho S.J."/>
            <person name="Edsinger-Gonzales E."/>
            <person name="Havlak P."/>
            <person name="Hellsten U."/>
            <person name="Kuo D.H."/>
            <person name="Larsson T."/>
            <person name="Lv J."/>
            <person name="Arendt D."/>
            <person name="Savage R."/>
            <person name="Osoegawa K."/>
            <person name="de Jong P."/>
            <person name="Grimwood J."/>
            <person name="Chapman J.A."/>
            <person name="Shapiro H."/>
            <person name="Aerts A."/>
            <person name="Otillar R.P."/>
            <person name="Terry A.Y."/>
            <person name="Boore J.L."/>
            <person name="Grigoriev I.V."/>
            <person name="Lindberg D.R."/>
            <person name="Seaver E.C."/>
            <person name="Weisblat D.A."/>
            <person name="Putnam N.H."/>
            <person name="Rokhsar D.S."/>
        </authorList>
    </citation>
    <scope>NUCLEOTIDE SEQUENCE</scope>
</reference>
<dbReference type="RefSeq" id="XP_009027733.1">
    <property type="nucleotide sequence ID" value="XM_009029485.1"/>
</dbReference>
<reference evidence="2" key="3">
    <citation type="submission" date="2015-06" db="UniProtKB">
        <authorList>
            <consortium name="EnsemblMetazoa"/>
        </authorList>
    </citation>
    <scope>IDENTIFICATION</scope>
</reference>
<dbReference type="KEGG" id="hro:HELRODRAFT_164586"/>